<comment type="caution">
    <text evidence="1">The sequence shown here is derived from an EMBL/GenBank/DDBJ whole genome shotgun (WGS) entry which is preliminary data.</text>
</comment>
<proteinExistence type="predicted"/>
<evidence type="ECO:0000313" key="1">
    <source>
        <dbReference type="EMBL" id="CAK7937654.1"/>
    </source>
</evidence>
<dbReference type="Proteomes" id="UP001162060">
    <property type="component" value="Unassembled WGS sequence"/>
</dbReference>
<reference evidence="1" key="1">
    <citation type="submission" date="2024-01" db="EMBL/GenBank/DDBJ databases">
        <authorList>
            <person name="Webb A."/>
        </authorList>
    </citation>
    <scope>NUCLEOTIDE SEQUENCE</scope>
    <source>
        <strain evidence="1">Pm1</strain>
    </source>
</reference>
<evidence type="ECO:0000313" key="2">
    <source>
        <dbReference type="Proteomes" id="UP001162060"/>
    </source>
</evidence>
<gene>
    <name evidence="1" type="ORF">PM001_LOCUS22804</name>
</gene>
<name>A0AAV1US88_9STRA</name>
<dbReference type="EMBL" id="CAKLBY020000227">
    <property type="protein sequence ID" value="CAK7937654.1"/>
    <property type="molecule type" value="Genomic_DNA"/>
</dbReference>
<protein>
    <submittedName>
        <fullName evidence="1">Uncharacterized protein</fullName>
    </submittedName>
</protein>
<organism evidence="1 2">
    <name type="scientific">Peronospora matthiolae</name>
    <dbReference type="NCBI Taxonomy" id="2874970"/>
    <lineage>
        <taxon>Eukaryota</taxon>
        <taxon>Sar</taxon>
        <taxon>Stramenopiles</taxon>
        <taxon>Oomycota</taxon>
        <taxon>Peronosporomycetes</taxon>
        <taxon>Peronosporales</taxon>
        <taxon>Peronosporaceae</taxon>
        <taxon>Peronospora</taxon>
    </lineage>
</organism>
<dbReference type="AlphaFoldDB" id="A0AAV1US88"/>
<accession>A0AAV1US88</accession>
<sequence length="609" mass="68876">MWAEYTKSVAKSDPVAVMLATLKRYYPEDELVTMLVAAKESNTIDMLFAQLYAEWITAEKTLDEAFTTFGLHEVTEHDLKHGAFTRWLSYADEYFKAHDDNNKSIVESDVAAEVLSTLQKNLVDKVLVNLLAAAKKTDRVDSIFSKLYAEWVNRYTPLDISGALGLQTASSEEFRDRWISYVDEYFNAQDIAGKSVPEYLPENMVRALTIYYPKDKMLSMLANAKRTDEADRIFSRLYTKWMTEGKTPLDVFMAFGLHEAKTVDAKHASFARWLDFIDTQNKDQGNAGLIMLTAVAGHVSYSDLIQLLGKAKTEAAQIARNMLPRFWSKNGPNEAFKEAALKGDGELLSSAGFLAWIKFMSSHNKANPSQKASVFETMERFFGEKQLTTVLIAASKNSVSTELSKELLPKQLEHWLERKTSAFAGEDYTPETVFTKLQLDKDKNVIMNPLFRLWVNYAGDDRGRVPILPVLLEYYETDVLARMILEAKKIEDGALAEHVKFSLFNYWLDRATSTGKDHRLFAFDALRIGENGLPSDLLSVYKEFSAFSAKTMNLRMDAAGTPSVKAAQMVHQVREKKTEAAKAKEAVPMKSTETWWGCPEWISGLFSET</sequence>